<organism evidence="8 9">
    <name type="scientific">Candidatus Komeilibacteria bacterium RIFOXYC1_FULL_37_11</name>
    <dbReference type="NCBI Taxonomy" id="1798555"/>
    <lineage>
        <taxon>Bacteria</taxon>
        <taxon>Candidatus Komeiliibacteriota</taxon>
    </lineage>
</organism>
<gene>
    <name evidence="8" type="ORF">A2406_01680</name>
</gene>
<feature type="transmembrane region" description="Helical" evidence="6">
    <location>
        <begin position="351"/>
        <end position="372"/>
    </location>
</feature>
<sequence>MSKSKIFLLVSFIFLAGNFFWLLYFEDRGNHNFNYGSFYSFTAQVVRVDKKINGYNIVVRPEGLADFFGQILLYTPLYPEYYYGDILQISGKIYQPEKLAGDDGQVFAYDKYLAKDNIFGTSFRPILKKIGQSKNLTFYVYQARHYFWQNLNDYLREPASALAKAMFLSPQREISPELWDVFAKVGVSHMISISGSHMVIIIWLLQSFLIAVGFSRKSAWWWLVIFLLFYLYLIGFISPAVRSAAMAIILLSGPFVGRQTDSVYSLFLVADILVALNPFIILYDIGFQLSFLAVLGLVYYARFFNKILIFIPSKFKLREVLAMTLASQVFTWPITVYNFGIFSIVAPLANFLILPLLPAVLVLSMALSVCGFWPFLAELISWSLFLLLKIIVLISQLLSQVSYASVYIKGFDIWSLFLSLFFIGVITWILKPRSYE</sequence>
<evidence type="ECO:0000256" key="1">
    <source>
        <dbReference type="ARBA" id="ARBA00004651"/>
    </source>
</evidence>
<dbReference type="GO" id="GO:0005886">
    <property type="term" value="C:plasma membrane"/>
    <property type="evidence" value="ECO:0007669"/>
    <property type="project" value="UniProtKB-SubCell"/>
</dbReference>
<dbReference type="PANTHER" id="PTHR30619">
    <property type="entry name" value="DNA INTERNALIZATION/COMPETENCE PROTEIN COMEC/REC2"/>
    <property type="match status" value="1"/>
</dbReference>
<dbReference type="NCBIfam" id="TIGR00360">
    <property type="entry name" value="ComEC_N-term"/>
    <property type="match status" value="1"/>
</dbReference>
<dbReference type="PANTHER" id="PTHR30619:SF7">
    <property type="entry name" value="BETA-LACTAMASE DOMAIN PROTEIN"/>
    <property type="match status" value="1"/>
</dbReference>
<dbReference type="InterPro" id="IPR004477">
    <property type="entry name" value="ComEC_N"/>
</dbReference>
<keyword evidence="3 6" id="KW-0812">Transmembrane</keyword>
<feature type="transmembrane region" description="Helical" evidence="6">
    <location>
        <begin position="220"/>
        <end position="251"/>
    </location>
</feature>
<name>A0A1G2C0R7_9BACT</name>
<evidence type="ECO:0000256" key="6">
    <source>
        <dbReference type="SAM" id="Phobius"/>
    </source>
</evidence>
<dbReference type="AlphaFoldDB" id="A0A1G2C0R7"/>
<feature type="transmembrane region" description="Helical" evidence="6">
    <location>
        <begin position="198"/>
        <end position="214"/>
    </location>
</feature>
<reference evidence="8 9" key="1">
    <citation type="journal article" date="2016" name="Nat. Commun.">
        <title>Thousands of microbial genomes shed light on interconnected biogeochemical processes in an aquifer system.</title>
        <authorList>
            <person name="Anantharaman K."/>
            <person name="Brown C.T."/>
            <person name="Hug L.A."/>
            <person name="Sharon I."/>
            <person name="Castelle C.J."/>
            <person name="Probst A.J."/>
            <person name="Thomas B.C."/>
            <person name="Singh A."/>
            <person name="Wilkins M.J."/>
            <person name="Karaoz U."/>
            <person name="Brodie E.L."/>
            <person name="Williams K.H."/>
            <person name="Hubbard S.S."/>
            <person name="Banfield J.F."/>
        </authorList>
    </citation>
    <scope>NUCLEOTIDE SEQUENCE [LARGE SCALE GENOMIC DNA]</scope>
</reference>
<feature type="transmembrane region" description="Helical" evidence="6">
    <location>
        <begin position="379"/>
        <end position="399"/>
    </location>
</feature>
<feature type="transmembrane region" description="Helical" evidence="6">
    <location>
        <begin position="320"/>
        <end position="345"/>
    </location>
</feature>
<comment type="subcellular location">
    <subcellularLocation>
        <location evidence="1">Cell membrane</location>
        <topology evidence="1">Multi-pass membrane protein</topology>
    </subcellularLocation>
</comment>
<dbReference type="EMBL" id="MHKQ01000011">
    <property type="protein sequence ID" value="OGY94170.1"/>
    <property type="molecule type" value="Genomic_DNA"/>
</dbReference>
<dbReference type="InterPro" id="IPR052159">
    <property type="entry name" value="Competence_DNA_uptake"/>
</dbReference>
<feature type="transmembrane region" description="Helical" evidence="6">
    <location>
        <begin position="6"/>
        <end position="25"/>
    </location>
</feature>
<evidence type="ECO:0000256" key="4">
    <source>
        <dbReference type="ARBA" id="ARBA00022989"/>
    </source>
</evidence>
<protein>
    <recommendedName>
        <fullName evidence="7">ComEC/Rec2-related protein domain-containing protein</fullName>
    </recommendedName>
</protein>
<evidence type="ECO:0000313" key="9">
    <source>
        <dbReference type="Proteomes" id="UP000177626"/>
    </source>
</evidence>
<dbReference type="Proteomes" id="UP000177626">
    <property type="component" value="Unassembled WGS sequence"/>
</dbReference>
<evidence type="ECO:0000259" key="7">
    <source>
        <dbReference type="Pfam" id="PF03772"/>
    </source>
</evidence>
<feature type="transmembrane region" description="Helical" evidence="6">
    <location>
        <begin position="289"/>
        <end position="308"/>
    </location>
</feature>
<keyword evidence="5 6" id="KW-0472">Membrane</keyword>
<keyword evidence="4 6" id="KW-1133">Transmembrane helix</keyword>
<evidence type="ECO:0000313" key="8">
    <source>
        <dbReference type="EMBL" id="OGY94170.1"/>
    </source>
</evidence>
<accession>A0A1G2C0R7</accession>
<evidence type="ECO:0000256" key="3">
    <source>
        <dbReference type="ARBA" id="ARBA00022692"/>
    </source>
</evidence>
<evidence type="ECO:0000256" key="2">
    <source>
        <dbReference type="ARBA" id="ARBA00022475"/>
    </source>
</evidence>
<dbReference type="Pfam" id="PF03772">
    <property type="entry name" value="Competence"/>
    <property type="match status" value="1"/>
</dbReference>
<comment type="caution">
    <text evidence="8">The sequence shown here is derived from an EMBL/GenBank/DDBJ whole genome shotgun (WGS) entry which is preliminary data.</text>
</comment>
<evidence type="ECO:0000256" key="5">
    <source>
        <dbReference type="ARBA" id="ARBA00023136"/>
    </source>
</evidence>
<feature type="transmembrane region" description="Helical" evidence="6">
    <location>
        <begin position="411"/>
        <end position="430"/>
    </location>
</feature>
<feature type="transmembrane region" description="Helical" evidence="6">
    <location>
        <begin position="263"/>
        <end position="283"/>
    </location>
</feature>
<proteinExistence type="predicted"/>
<feature type="domain" description="ComEC/Rec2-related protein" evidence="7">
    <location>
        <begin position="170"/>
        <end position="431"/>
    </location>
</feature>
<keyword evidence="2" id="KW-1003">Cell membrane</keyword>